<dbReference type="GO" id="GO:0005886">
    <property type="term" value="C:plasma membrane"/>
    <property type="evidence" value="ECO:0007669"/>
    <property type="project" value="TreeGrafter"/>
</dbReference>
<dbReference type="OrthoDB" id="6244967at2759"/>
<dbReference type="Gene3D" id="2.60.40.10">
    <property type="entry name" value="Immunoglobulins"/>
    <property type="match status" value="2"/>
</dbReference>
<dbReference type="GO" id="GO:0098609">
    <property type="term" value="P:cell-cell adhesion"/>
    <property type="evidence" value="ECO:0007669"/>
    <property type="project" value="TreeGrafter"/>
</dbReference>
<dbReference type="InterPro" id="IPR013783">
    <property type="entry name" value="Ig-like_fold"/>
</dbReference>
<evidence type="ECO:0000256" key="1">
    <source>
        <dbReference type="ARBA" id="ARBA00023157"/>
    </source>
</evidence>
<evidence type="ECO:0000259" key="3">
    <source>
        <dbReference type="PROSITE" id="PS50853"/>
    </source>
</evidence>
<evidence type="ECO:0000256" key="2">
    <source>
        <dbReference type="SAM" id="MobiDB-lite"/>
    </source>
</evidence>
<dbReference type="PANTHER" id="PTHR44170">
    <property type="entry name" value="PROTEIN SIDEKICK"/>
    <property type="match status" value="1"/>
</dbReference>
<dbReference type="InterPro" id="IPR003961">
    <property type="entry name" value="FN3_dom"/>
</dbReference>
<evidence type="ECO:0000313" key="4">
    <source>
        <dbReference type="EMBL" id="PVD25360.1"/>
    </source>
</evidence>
<gene>
    <name evidence="4" type="ORF">C0Q70_15860</name>
</gene>
<dbReference type="Pfam" id="PF00041">
    <property type="entry name" value="fn3"/>
    <property type="match status" value="1"/>
</dbReference>
<feature type="compositionally biased region" description="Polar residues" evidence="2">
    <location>
        <begin position="439"/>
        <end position="449"/>
    </location>
</feature>
<organism evidence="4 5">
    <name type="scientific">Pomacea canaliculata</name>
    <name type="common">Golden apple snail</name>
    <dbReference type="NCBI Taxonomy" id="400727"/>
    <lineage>
        <taxon>Eukaryota</taxon>
        <taxon>Metazoa</taxon>
        <taxon>Spiralia</taxon>
        <taxon>Lophotrochozoa</taxon>
        <taxon>Mollusca</taxon>
        <taxon>Gastropoda</taxon>
        <taxon>Caenogastropoda</taxon>
        <taxon>Architaenioglossa</taxon>
        <taxon>Ampullarioidea</taxon>
        <taxon>Ampullariidae</taxon>
        <taxon>Pomacea</taxon>
    </lineage>
</organism>
<dbReference type="EMBL" id="PZQS01000009">
    <property type="protein sequence ID" value="PVD25360.1"/>
    <property type="molecule type" value="Genomic_DNA"/>
</dbReference>
<dbReference type="GO" id="GO:0007411">
    <property type="term" value="P:axon guidance"/>
    <property type="evidence" value="ECO:0007669"/>
    <property type="project" value="TreeGrafter"/>
</dbReference>
<dbReference type="STRING" id="400727.A0A2T7NW06"/>
<evidence type="ECO:0000313" key="5">
    <source>
        <dbReference type="Proteomes" id="UP000245119"/>
    </source>
</evidence>
<dbReference type="CDD" id="cd00063">
    <property type="entry name" value="FN3"/>
    <property type="match status" value="2"/>
</dbReference>
<feature type="compositionally biased region" description="Polar residues" evidence="2">
    <location>
        <begin position="145"/>
        <end position="154"/>
    </location>
</feature>
<reference evidence="4 5" key="1">
    <citation type="submission" date="2018-04" db="EMBL/GenBank/DDBJ databases">
        <title>The genome of golden apple snail Pomacea canaliculata provides insight into stress tolerance and invasive adaptation.</title>
        <authorList>
            <person name="Liu C."/>
            <person name="Liu B."/>
            <person name="Ren Y."/>
            <person name="Zhang Y."/>
            <person name="Wang H."/>
            <person name="Li S."/>
            <person name="Jiang F."/>
            <person name="Yin L."/>
            <person name="Zhang G."/>
            <person name="Qian W."/>
            <person name="Fan W."/>
        </authorList>
    </citation>
    <scope>NUCLEOTIDE SEQUENCE [LARGE SCALE GENOMIC DNA]</scope>
    <source>
        <strain evidence="4">SZHN2017</strain>
        <tissue evidence="4">Muscle</tissue>
    </source>
</reference>
<dbReference type="Proteomes" id="UP000245119">
    <property type="component" value="Linkage Group LG9"/>
</dbReference>
<keyword evidence="1" id="KW-1015">Disulfide bond</keyword>
<feature type="region of interest" description="Disordered" evidence="2">
    <location>
        <begin position="430"/>
        <end position="449"/>
    </location>
</feature>
<dbReference type="GO" id="GO:0030424">
    <property type="term" value="C:axon"/>
    <property type="evidence" value="ECO:0007669"/>
    <property type="project" value="TreeGrafter"/>
</dbReference>
<dbReference type="InterPro" id="IPR036116">
    <property type="entry name" value="FN3_sf"/>
</dbReference>
<name>A0A2T7NW06_POMCA</name>
<feature type="region of interest" description="Disordered" evidence="2">
    <location>
        <begin position="144"/>
        <end position="169"/>
    </location>
</feature>
<feature type="domain" description="Fibronectin type-III" evidence="3">
    <location>
        <begin position="60"/>
        <end position="159"/>
    </location>
</feature>
<dbReference type="PROSITE" id="PS50853">
    <property type="entry name" value="FN3"/>
    <property type="match status" value="2"/>
</dbReference>
<accession>A0A2T7NW06</accession>
<protein>
    <recommendedName>
        <fullName evidence="3">Fibronectin type-III domain-containing protein</fullName>
    </recommendedName>
</protein>
<dbReference type="SUPFAM" id="SSF49265">
    <property type="entry name" value="Fibronectin type III"/>
    <property type="match status" value="1"/>
</dbReference>
<comment type="caution">
    <text evidence="4">The sequence shown here is derived from an EMBL/GenBank/DDBJ whole genome shotgun (WGS) entry which is preliminary data.</text>
</comment>
<dbReference type="SMART" id="SM00060">
    <property type="entry name" value="FN3"/>
    <property type="match status" value="2"/>
</dbReference>
<dbReference type="AlphaFoldDB" id="A0A2T7NW06"/>
<sequence length="449" mass="49358">MSGDVVQQATGSSLPSFTQVWLSSDGIAKAGSFSDSSLVLVTSHQHPPNAILSLDTPHGPPSPPVNVEITSCHGNTAELQWEGGPENWATVTRYIVQFNSSVEPVRWHDYYEQFPAGSRRALVVLSPWGTYSFRVKAVNDVGVSKPSSVTSRECTTPPDRPDSNPKNVRTRTDVKNTLVVEWNPIDRLYFNGPGFRYDVYWRRKGSLAWEAAVVHDPLQTQFRKEVTDVYGLYEVQVRAANDLGESHQPAFVFIGRSGEAEPLVVPKDFRLNPNHPPEAHKAYFIWEAVNTSTDLVQGKFCGYKIGANYLMASSSSSSSSLNSRADDDIHLLSQPPADENIICSLLSAFGQLPTTFAMSRLSMSGTRCWCQEGSLCGATVTCRRLDGRPLGLTPLLHFVTLLVKVPGFSCGLTSCGLQQPLVPVVPGNTHRQYTDRSRAQMSCQGSHRT</sequence>
<dbReference type="PANTHER" id="PTHR44170:SF6">
    <property type="entry name" value="CONTACTIN"/>
    <property type="match status" value="1"/>
</dbReference>
<proteinExistence type="predicted"/>
<feature type="domain" description="Fibronectin type-III" evidence="3">
    <location>
        <begin position="161"/>
        <end position="260"/>
    </location>
</feature>
<keyword evidence="5" id="KW-1185">Reference proteome</keyword>